<keyword evidence="5 8" id="KW-1133">Transmembrane helix</keyword>
<dbReference type="InterPro" id="IPR005150">
    <property type="entry name" value="Cellulose_synth"/>
</dbReference>
<dbReference type="GO" id="GO:0012505">
    <property type="term" value="C:endomembrane system"/>
    <property type="evidence" value="ECO:0007669"/>
    <property type="project" value="UniProtKB-SubCell"/>
</dbReference>
<evidence type="ECO:0000256" key="8">
    <source>
        <dbReference type="SAM" id="Phobius"/>
    </source>
</evidence>
<proteinExistence type="predicted"/>
<dbReference type="Pfam" id="PF03552">
    <property type="entry name" value="Cellulose_synt"/>
    <property type="match status" value="2"/>
</dbReference>
<comment type="subcellular location">
    <subcellularLocation>
        <location evidence="1">Endomembrane system</location>
        <topology evidence="1">Multi-pass membrane protein</topology>
    </subcellularLocation>
</comment>
<keyword evidence="7" id="KW-0961">Cell wall biogenesis/degradation</keyword>
<keyword evidence="2" id="KW-0328">Glycosyltransferase</keyword>
<feature type="transmembrane region" description="Helical" evidence="8">
    <location>
        <begin position="482"/>
        <end position="510"/>
    </location>
</feature>
<organism evidence="9 10">
    <name type="scientific">Nyssa sinensis</name>
    <dbReference type="NCBI Taxonomy" id="561372"/>
    <lineage>
        <taxon>Eukaryota</taxon>
        <taxon>Viridiplantae</taxon>
        <taxon>Streptophyta</taxon>
        <taxon>Embryophyta</taxon>
        <taxon>Tracheophyta</taxon>
        <taxon>Spermatophyta</taxon>
        <taxon>Magnoliopsida</taxon>
        <taxon>eudicotyledons</taxon>
        <taxon>Gunneridae</taxon>
        <taxon>Pentapetalae</taxon>
        <taxon>asterids</taxon>
        <taxon>Cornales</taxon>
        <taxon>Nyssaceae</taxon>
        <taxon>Nyssa</taxon>
    </lineage>
</organism>
<evidence type="ECO:0000256" key="7">
    <source>
        <dbReference type="ARBA" id="ARBA00023316"/>
    </source>
</evidence>
<dbReference type="AlphaFoldDB" id="A0A5J5ABU8"/>
<accession>A0A5J5ABU8</accession>
<dbReference type="InterPro" id="IPR029044">
    <property type="entry name" value="Nucleotide-diphossugar_trans"/>
</dbReference>
<keyword evidence="10" id="KW-1185">Reference proteome</keyword>
<dbReference type="GO" id="GO:0016020">
    <property type="term" value="C:membrane"/>
    <property type="evidence" value="ECO:0007669"/>
    <property type="project" value="InterPro"/>
</dbReference>
<gene>
    <name evidence="9" type="ORF">F0562_035397</name>
</gene>
<keyword evidence="3" id="KW-0808">Transferase</keyword>
<feature type="transmembrane region" description="Helical" evidence="8">
    <location>
        <begin position="46"/>
        <end position="65"/>
    </location>
</feature>
<dbReference type="FunFam" id="3.90.550.10:FF:000194">
    <property type="entry name" value="Cellulose synthase-like protein G2 isoform A"/>
    <property type="match status" value="1"/>
</dbReference>
<sequence length="549" mass="62286">MATLTLHTCTVQPHHATRVHMLFHFIGILTLLYYRITHLLRGDVPVFAWGLMTTAEIIFSFIWFLKQAFRWRPVIRSVYPENIPGNIELPGVDVFICTADPKKEPTVEVMNTVLSAMALDYPPEKLAVYLSDDGGCPLTLYAMKEAGSFARSWLPFCRKYGIKTRCPESYFSSFGDGERLLRSDEFKADEEKIKSTYESFKKNVEKARGSSGTEDDVVHDRPPCIETFWQGMDGLNGAGCTGSGYFLKKKTLYCSANQEDEFPLEPEKNFGLSSKFNASIGYSYDCMLESTFTGYLLQCKGWKSFYLYPKRPCFLGCATIDVKDTLVQIMKWTSGLLQFCVSRFNPLMYGMSRMSILQSLCFAFFTFSPFNSIALVIYGTVTQLCLLSGIPLFPEVSNPWFAVFALLYASSHCQHLYEVLSTGGTVRMWWNEMRIGMIRSVTGTLFGCLEFPLKRLGMLKANFRLTNKAMDKEKMEKYEKGIFDFQGAGMFMVPLRILVILNLVSLIGGVKRMIIEGNSGEMFGQLFLCCTVLFLGYPILEELMPRMGK</sequence>
<dbReference type="PANTHER" id="PTHR13301">
    <property type="entry name" value="X-BOX TRANSCRIPTION FACTOR-RELATED"/>
    <property type="match status" value="1"/>
</dbReference>
<evidence type="ECO:0000256" key="4">
    <source>
        <dbReference type="ARBA" id="ARBA00022692"/>
    </source>
</evidence>
<evidence type="ECO:0000313" key="9">
    <source>
        <dbReference type="EMBL" id="KAA8527734.1"/>
    </source>
</evidence>
<protein>
    <submittedName>
        <fullName evidence="9">Uncharacterized protein</fullName>
    </submittedName>
</protein>
<feature type="transmembrane region" description="Helical" evidence="8">
    <location>
        <begin position="21"/>
        <end position="40"/>
    </location>
</feature>
<dbReference type="EMBL" id="CM018045">
    <property type="protein sequence ID" value="KAA8527734.1"/>
    <property type="molecule type" value="Genomic_DNA"/>
</dbReference>
<dbReference type="Gene3D" id="3.90.550.10">
    <property type="entry name" value="Spore Coat Polysaccharide Biosynthesis Protein SpsA, Chain A"/>
    <property type="match status" value="1"/>
</dbReference>
<name>A0A5J5ABU8_9ASTE</name>
<evidence type="ECO:0000256" key="5">
    <source>
        <dbReference type="ARBA" id="ARBA00022989"/>
    </source>
</evidence>
<keyword evidence="6 8" id="KW-0472">Membrane</keyword>
<reference evidence="9 10" key="1">
    <citation type="submission" date="2019-09" db="EMBL/GenBank/DDBJ databases">
        <title>A chromosome-level genome assembly of the Chinese tupelo Nyssa sinensis.</title>
        <authorList>
            <person name="Yang X."/>
            <person name="Kang M."/>
            <person name="Yang Y."/>
            <person name="Xiong H."/>
            <person name="Wang M."/>
            <person name="Zhang Z."/>
            <person name="Wang Z."/>
            <person name="Wu H."/>
            <person name="Ma T."/>
            <person name="Liu J."/>
            <person name="Xi Z."/>
        </authorList>
    </citation>
    <scope>NUCLEOTIDE SEQUENCE [LARGE SCALE GENOMIC DNA]</scope>
    <source>
        <strain evidence="9">J267</strain>
        <tissue evidence="9">Leaf</tissue>
    </source>
</reference>
<evidence type="ECO:0000256" key="6">
    <source>
        <dbReference type="ARBA" id="ARBA00023136"/>
    </source>
</evidence>
<feature type="transmembrane region" description="Helical" evidence="8">
    <location>
        <begin position="522"/>
        <end position="540"/>
    </location>
</feature>
<evidence type="ECO:0000256" key="2">
    <source>
        <dbReference type="ARBA" id="ARBA00022676"/>
    </source>
</evidence>
<keyword evidence="4 8" id="KW-0812">Transmembrane</keyword>
<evidence type="ECO:0000256" key="1">
    <source>
        <dbReference type="ARBA" id="ARBA00004127"/>
    </source>
</evidence>
<dbReference type="GO" id="GO:0030244">
    <property type="term" value="P:cellulose biosynthetic process"/>
    <property type="evidence" value="ECO:0007669"/>
    <property type="project" value="InterPro"/>
</dbReference>
<dbReference type="Proteomes" id="UP000325577">
    <property type="component" value="Linkage Group LG21"/>
</dbReference>
<evidence type="ECO:0000256" key="3">
    <source>
        <dbReference type="ARBA" id="ARBA00022679"/>
    </source>
</evidence>
<dbReference type="OrthoDB" id="72851at2759"/>
<dbReference type="GO" id="GO:0071555">
    <property type="term" value="P:cell wall organization"/>
    <property type="evidence" value="ECO:0007669"/>
    <property type="project" value="UniProtKB-KW"/>
</dbReference>
<dbReference type="GO" id="GO:0016760">
    <property type="term" value="F:cellulose synthase (UDP-forming) activity"/>
    <property type="evidence" value="ECO:0007669"/>
    <property type="project" value="InterPro"/>
</dbReference>
<evidence type="ECO:0000313" key="10">
    <source>
        <dbReference type="Proteomes" id="UP000325577"/>
    </source>
</evidence>